<sequence>MSRDCLKLSRGEEESDCSCSCEGSDSSESCSCDYESLSSSESNSPKYSNNYSEVDKSVLNGLRSAYKSAGADLKIDNFFSNNNNSNFSSGNKTNLSFRGSEPGTNLCKKPQNSELNLPNIDNLNSKYIQNELKEIHALLSDTNPEPSSTMSYPLRNNSNHYNYQSTGFSSFPSTPNVMSNMEYSNGFSRILNPQNNFNLYGWPSAFSTPKFSFKDSDYEDLDKLFNMLVSLDLYSYMYVVENVLDQRLKEELGQINS</sequence>
<dbReference type="VEuPathDB" id="PiroplasmaDB:TA07955"/>
<feature type="compositionally biased region" description="Low complexity" evidence="1">
    <location>
        <begin position="21"/>
        <end position="50"/>
    </location>
</feature>
<feature type="compositionally biased region" description="Basic and acidic residues" evidence="1">
    <location>
        <begin position="1"/>
        <end position="12"/>
    </location>
</feature>
<dbReference type="EMBL" id="UIVT01000004">
    <property type="protein sequence ID" value="SVP94286.1"/>
    <property type="molecule type" value="Genomic_DNA"/>
</dbReference>
<gene>
    <name evidence="2" type="ORF">TAT_000328800</name>
    <name evidence="3" type="ORF">TAV_000328600</name>
</gene>
<dbReference type="EMBL" id="UIVS01000004">
    <property type="protein sequence ID" value="SVP95096.1"/>
    <property type="molecule type" value="Genomic_DNA"/>
</dbReference>
<dbReference type="AlphaFoldDB" id="A0A3B0NIK8"/>
<proteinExistence type="predicted"/>
<evidence type="ECO:0000313" key="2">
    <source>
        <dbReference type="EMBL" id="SVP94286.1"/>
    </source>
</evidence>
<name>A0A3B0NIK8_THEAN</name>
<evidence type="ECO:0000313" key="3">
    <source>
        <dbReference type="EMBL" id="SVP95096.1"/>
    </source>
</evidence>
<accession>A0A3B0NIK8</accession>
<feature type="region of interest" description="Disordered" evidence="1">
    <location>
        <begin position="90"/>
        <end position="112"/>
    </location>
</feature>
<feature type="region of interest" description="Disordered" evidence="1">
    <location>
        <begin position="1"/>
        <end position="50"/>
    </location>
</feature>
<evidence type="ECO:0000256" key="1">
    <source>
        <dbReference type="SAM" id="MobiDB-lite"/>
    </source>
</evidence>
<protein>
    <submittedName>
        <fullName evidence="3">Uncharacterized protein</fullName>
    </submittedName>
</protein>
<organism evidence="3">
    <name type="scientific">Theileria annulata</name>
    <dbReference type="NCBI Taxonomy" id="5874"/>
    <lineage>
        <taxon>Eukaryota</taxon>
        <taxon>Sar</taxon>
        <taxon>Alveolata</taxon>
        <taxon>Apicomplexa</taxon>
        <taxon>Aconoidasida</taxon>
        <taxon>Piroplasmida</taxon>
        <taxon>Theileriidae</taxon>
        <taxon>Theileria</taxon>
    </lineage>
</organism>
<reference evidence="3" key="1">
    <citation type="submission" date="2018-07" db="EMBL/GenBank/DDBJ databases">
        <authorList>
            <person name="Quirk P.G."/>
            <person name="Krulwich T.A."/>
        </authorList>
    </citation>
    <scope>NUCLEOTIDE SEQUENCE</scope>
    <source>
        <strain evidence="3">Anand</strain>
    </source>
</reference>